<reference evidence="1" key="1">
    <citation type="journal article" date="2017" name="Gigascience">
        <title>The genome draft of coconut (Cocos nucifera).</title>
        <authorList>
            <person name="Xiao Y."/>
            <person name="Xu P."/>
            <person name="Fan H."/>
            <person name="Baudouin L."/>
            <person name="Xia W."/>
            <person name="Bocs S."/>
            <person name="Xu J."/>
            <person name="Li Q."/>
            <person name="Guo A."/>
            <person name="Zhou L."/>
            <person name="Li J."/>
            <person name="Wu Y."/>
            <person name="Ma Z."/>
            <person name="Armero A."/>
            <person name="Issali A.E."/>
            <person name="Liu N."/>
            <person name="Peng M."/>
            <person name="Yang Y."/>
        </authorList>
    </citation>
    <scope>NUCLEOTIDE SEQUENCE</scope>
    <source>
        <tissue evidence="1">Spear leaf of Hainan Tall coconut</tissue>
    </source>
</reference>
<reference evidence="1" key="2">
    <citation type="submission" date="2019-07" db="EMBL/GenBank/DDBJ databases">
        <authorList>
            <person name="Yang Y."/>
            <person name="Bocs S."/>
            <person name="Baudouin L."/>
        </authorList>
    </citation>
    <scope>NUCLEOTIDE SEQUENCE</scope>
    <source>
        <tissue evidence="1">Spear leaf of Hainan Tall coconut</tissue>
    </source>
</reference>
<sequence>MDGTTSPFEAQSASSSSDYAKKAIAADKVVELALIDPKKAKRLDFISTFLSSTSEFIS</sequence>
<name>A0A8K0ICT3_COCNU</name>
<dbReference type="Proteomes" id="UP000797356">
    <property type="component" value="Chromosome 6"/>
</dbReference>
<evidence type="ECO:0000313" key="1">
    <source>
        <dbReference type="EMBL" id="KAG1347640.1"/>
    </source>
</evidence>
<accession>A0A8K0ICT3</accession>
<protein>
    <submittedName>
        <fullName evidence="1">Uncharacterized protein</fullName>
    </submittedName>
</protein>
<comment type="caution">
    <text evidence="1">The sequence shown here is derived from an EMBL/GenBank/DDBJ whole genome shotgun (WGS) entry which is preliminary data.</text>
</comment>
<organism evidence="1 2">
    <name type="scientific">Cocos nucifera</name>
    <name type="common">Coconut palm</name>
    <dbReference type="NCBI Taxonomy" id="13894"/>
    <lineage>
        <taxon>Eukaryota</taxon>
        <taxon>Viridiplantae</taxon>
        <taxon>Streptophyta</taxon>
        <taxon>Embryophyta</taxon>
        <taxon>Tracheophyta</taxon>
        <taxon>Spermatophyta</taxon>
        <taxon>Magnoliopsida</taxon>
        <taxon>Liliopsida</taxon>
        <taxon>Arecaceae</taxon>
        <taxon>Arecoideae</taxon>
        <taxon>Cocoseae</taxon>
        <taxon>Attaleinae</taxon>
        <taxon>Cocos</taxon>
    </lineage>
</organism>
<keyword evidence="2" id="KW-1185">Reference proteome</keyword>
<dbReference type="EMBL" id="CM017877">
    <property type="protein sequence ID" value="KAG1347640.1"/>
    <property type="molecule type" value="Genomic_DNA"/>
</dbReference>
<dbReference type="AlphaFoldDB" id="A0A8K0ICT3"/>
<evidence type="ECO:0000313" key="2">
    <source>
        <dbReference type="Proteomes" id="UP000797356"/>
    </source>
</evidence>
<gene>
    <name evidence="1" type="ORF">COCNU_06G014690</name>
</gene>
<proteinExistence type="predicted"/>